<evidence type="ECO:0000313" key="2">
    <source>
        <dbReference type="EMBL" id="MEA5428233.1"/>
    </source>
</evidence>
<keyword evidence="3" id="KW-1185">Reference proteome</keyword>
<comment type="caution">
    <text evidence="2">The sequence shown here is derived from an EMBL/GenBank/DDBJ whole genome shotgun (WGS) entry which is preliminary data.</text>
</comment>
<dbReference type="Gene3D" id="3.40.50.1820">
    <property type="entry name" value="alpha/beta hydrolase"/>
    <property type="match status" value="1"/>
</dbReference>
<gene>
    <name evidence="2" type="ORF">VB798_16690</name>
</gene>
<dbReference type="InterPro" id="IPR029058">
    <property type="entry name" value="AB_hydrolase_fold"/>
</dbReference>
<evidence type="ECO:0000313" key="3">
    <source>
        <dbReference type="Proteomes" id="UP001302222"/>
    </source>
</evidence>
<name>A0ABU5SLQ4_9BACT</name>
<keyword evidence="2" id="KW-0378">Hydrolase</keyword>
<organism evidence="2 3">
    <name type="scientific">Arcicella lustrica</name>
    <dbReference type="NCBI Taxonomy" id="2984196"/>
    <lineage>
        <taxon>Bacteria</taxon>
        <taxon>Pseudomonadati</taxon>
        <taxon>Bacteroidota</taxon>
        <taxon>Cytophagia</taxon>
        <taxon>Cytophagales</taxon>
        <taxon>Flectobacillaceae</taxon>
        <taxon>Arcicella</taxon>
    </lineage>
</organism>
<dbReference type="Pfam" id="PF20408">
    <property type="entry name" value="Abhydrolase_11"/>
    <property type="match status" value="1"/>
</dbReference>
<feature type="domain" description="KANL3/Tex30 alpha/beta hydrolase-like" evidence="1">
    <location>
        <begin position="88"/>
        <end position="217"/>
    </location>
</feature>
<dbReference type="RefSeq" id="WP_323260379.1">
    <property type="nucleotide sequence ID" value="NZ_JAYGIM010000013.1"/>
</dbReference>
<dbReference type="GO" id="GO:0016787">
    <property type="term" value="F:hydrolase activity"/>
    <property type="evidence" value="ECO:0007669"/>
    <property type="project" value="UniProtKB-KW"/>
</dbReference>
<protein>
    <submittedName>
        <fullName evidence="2">Alpha/beta family hydrolase</fullName>
    </submittedName>
</protein>
<sequence length="230" mass="27015">MSKKSKNRVFLFAGRDDWQKDTGLNHVLVNYTKKKNYKIVWEDPAGGFTYKLRLIESHYKNIPAIIKKLNLRLSQILYALIHWSYFIYLYEQIFNRKEKDLVKLRCKKLKKRIQELSIENEVVIISRSSGGRVSSFIADELKIKHIICLGYPFQNPDNGVEPERYLHLEHLKTPMLIIQGINDEYGGSEIKEKYKFSPNIGLYFVDADHSFNVDANTWNEIYHQIDNAIG</sequence>
<dbReference type="InterPro" id="IPR046879">
    <property type="entry name" value="KANL3/Tex30_Abhydrolase"/>
</dbReference>
<reference evidence="2 3" key="1">
    <citation type="submission" date="2023-12" db="EMBL/GenBank/DDBJ databases">
        <title>Novel species of the genus Arcicella isolated from rivers.</title>
        <authorList>
            <person name="Lu H."/>
        </authorList>
    </citation>
    <scope>NUCLEOTIDE SEQUENCE [LARGE SCALE GENOMIC DNA]</scope>
    <source>
        <strain evidence="2 3">DC25W</strain>
    </source>
</reference>
<evidence type="ECO:0000259" key="1">
    <source>
        <dbReference type="Pfam" id="PF20408"/>
    </source>
</evidence>
<accession>A0ABU5SLQ4</accession>
<dbReference type="EMBL" id="JAYGIM010000013">
    <property type="protein sequence ID" value="MEA5428233.1"/>
    <property type="molecule type" value="Genomic_DNA"/>
</dbReference>
<dbReference type="Proteomes" id="UP001302222">
    <property type="component" value="Unassembled WGS sequence"/>
</dbReference>
<dbReference type="SUPFAM" id="SSF53474">
    <property type="entry name" value="alpha/beta-Hydrolases"/>
    <property type="match status" value="1"/>
</dbReference>
<proteinExistence type="predicted"/>